<dbReference type="GO" id="GO:0003723">
    <property type="term" value="F:RNA binding"/>
    <property type="evidence" value="ECO:0007669"/>
    <property type="project" value="InterPro"/>
</dbReference>
<dbReference type="GO" id="GO:0016740">
    <property type="term" value="F:transferase activity"/>
    <property type="evidence" value="ECO:0007669"/>
    <property type="project" value="InterPro"/>
</dbReference>
<dbReference type="Pfam" id="PF03947">
    <property type="entry name" value="Ribosomal_L2_C"/>
    <property type="match status" value="1"/>
</dbReference>
<gene>
    <name evidence="8" type="ORF">L210DRAFT_3660142</name>
</gene>
<dbReference type="SUPFAM" id="SSF50249">
    <property type="entry name" value="Nucleic acid-binding proteins"/>
    <property type="match status" value="1"/>
</dbReference>
<dbReference type="PANTHER" id="PTHR13691:SF5">
    <property type="entry name" value="LARGE RIBOSOMAL SUBUNIT PROTEIN UL2M"/>
    <property type="match status" value="1"/>
</dbReference>
<reference evidence="8" key="1">
    <citation type="submission" date="2019-10" db="EMBL/GenBank/DDBJ databases">
        <authorList>
            <consortium name="DOE Joint Genome Institute"/>
            <person name="Kuo A."/>
            <person name="Miyauchi S."/>
            <person name="Kiss E."/>
            <person name="Drula E."/>
            <person name="Kohler A."/>
            <person name="Sanchez-Garcia M."/>
            <person name="Andreopoulos B."/>
            <person name="Barry K.W."/>
            <person name="Bonito G."/>
            <person name="Buee M."/>
            <person name="Carver A."/>
            <person name="Chen C."/>
            <person name="Cichocki N."/>
            <person name="Clum A."/>
            <person name="Culley D."/>
            <person name="Crous P.W."/>
            <person name="Fauchery L."/>
            <person name="Girlanda M."/>
            <person name="Hayes R."/>
            <person name="Keri Z."/>
            <person name="LaButti K."/>
            <person name="Lipzen A."/>
            <person name="Lombard V."/>
            <person name="Magnuson J."/>
            <person name="Maillard F."/>
            <person name="Morin E."/>
            <person name="Murat C."/>
            <person name="Nolan M."/>
            <person name="Ohm R."/>
            <person name="Pangilinan J."/>
            <person name="Pereira M."/>
            <person name="Perotto S."/>
            <person name="Peter M."/>
            <person name="Riley R."/>
            <person name="Sitrit Y."/>
            <person name="Stielow B."/>
            <person name="Szollosi G."/>
            <person name="Zifcakova L."/>
            <person name="Stursova M."/>
            <person name="Spatafora J.W."/>
            <person name="Tedersoo L."/>
            <person name="Vaario L.-M."/>
            <person name="Yamada A."/>
            <person name="Yan M."/>
            <person name="Wang P."/>
            <person name="Xu J."/>
            <person name="Bruns T."/>
            <person name="Baldrian P."/>
            <person name="Vilgalys R."/>
            <person name="Henrissat B."/>
            <person name="Grigoriev I.V."/>
            <person name="Hibbett D."/>
            <person name="Nagy L.G."/>
            <person name="Martin F.M."/>
        </authorList>
    </citation>
    <scope>NUCLEOTIDE SEQUENCE</scope>
    <source>
        <strain evidence="8">BED1</strain>
    </source>
</reference>
<sequence length="306" mass="33733">MHTSTKAKPIRVLTTALRRKGGRNATGRITVRFRGGGHRRRIRIVDFMRMEPGPHDVVRIEYDPGRSGHIALLKARDPNAEGNAKWKYILAPEGVRAGDVVESYRSGLTASLIQSTFSLDEITQHGKDQSTSDALLIGTLRGVIIKLGNCVPIKLIPTGTMVHNVSLDPRGKAILVRAAGTFAQVVHHEENGRYSHIRLQSGEVRKVLSNCVASIGKVSNPLWDDRKLGKAGRNRWLGWRPRVRGVAMNACDHPHGGGRGKSKSDKHPVSIWGWGTKGTRTRKPGPMTNKMVIKERPRGKEKASKS</sequence>
<dbReference type="InterPro" id="IPR002171">
    <property type="entry name" value="Ribosomal_uL2"/>
</dbReference>
<dbReference type="InterPro" id="IPR012340">
    <property type="entry name" value="NA-bd_OB-fold"/>
</dbReference>
<dbReference type="NCBIfam" id="TIGR01171">
    <property type="entry name" value="rplB_bact"/>
    <property type="match status" value="1"/>
</dbReference>
<feature type="compositionally biased region" description="Basic and acidic residues" evidence="5">
    <location>
        <begin position="292"/>
        <end position="306"/>
    </location>
</feature>
<dbReference type="Gene3D" id="4.10.950.10">
    <property type="entry name" value="Ribosomal protein L2, domain 3"/>
    <property type="match status" value="1"/>
</dbReference>
<dbReference type="Gene3D" id="2.40.50.140">
    <property type="entry name" value="Nucleic acid-binding proteins"/>
    <property type="match status" value="1"/>
</dbReference>
<dbReference type="SMART" id="SM01383">
    <property type="entry name" value="Ribosomal_L2"/>
    <property type="match status" value="1"/>
</dbReference>
<protein>
    <recommendedName>
        <fullName evidence="4">Large ribosomal subunit protein uL2m</fullName>
    </recommendedName>
</protein>
<dbReference type="PIRSF" id="PIRSF002158">
    <property type="entry name" value="Ribosomal_L2"/>
    <property type="match status" value="1"/>
</dbReference>
<evidence type="ECO:0000259" key="6">
    <source>
        <dbReference type="SMART" id="SM01382"/>
    </source>
</evidence>
<dbReference type="PANTHER" id="PTHR13691">
    <property type="entry name" value="RIBOSOMAL PROTEIN L2"/>
    <property type="match status" value="1"/>
</dbReference>
<proteinExistence type="inferred from homology"/>
<dbReference type="FunFam" id="4.10.950.10:FF:000001">
    <property type="entry name" value="50S ribosomal protein L2"/>
    <property type="match status" value="1"/>
</dbReference>
<evidence type="ECO:0000256" key="3">
    <source>
        <dbReference type="ARBA" id="ARBA00023274"/>
    </source>
</evidence>
<dbReference type="InterPro" id="IPR014726">
    <property type="entry name" value="Ribosomal_uL2_dom3"/>
</dbReference>
<dbReference type="InterPro" id="IPR022671">
    <property type="entry name" value="Ribosomal_uL2_CS"/>
</dbReference>
<dbReference type="SUPFAM" id="SSF50104">
    <property type="entry name" value="Translation proteins SH3-like domain"/>
    <property type="match status" value="1"/>
</dbReference>
<evidence type="ECO:0000259" key="7">
    <source>
        <dbReference type="SMART" id="SM01383"/>
    </source>
</evidence>
<feature type="domain" description="Large ribosomal subunit protein uL2 RNA-binding" evidence="7">
    <location>
        <begin position="22"/>
        <end position="103"/>
    </location>
</feature>
<keyword evidence="2" id="KW-0689">Ribosomal protein</keyword>
<organism evidence="8 9">
    <name type="scientific">Boletus edulis BED1</name>
    <dbReference type="NCBI Taxonomy" id="1328754"/>
    <lineage>
        <taxon>Eukaryota</taxon>
        <taxon>Fungi</taxon>
        <taxon>Dikarya</taxon>
        <taxon>Basidiomycota</taxon>
        <taxon>Agaricomycotina</taxon>
        <taxon>Agaricomycetes</taxon>
        <taxon>Agaricomycetidae</taxon>
        <taxon>Boletales</taxon>
        <taxon>Boletineae</taxon>
        <taxon>Boletaceae</taxon>
        <taxon>Boletoideae</taxon>
        <taxon>Boletus</taxon>
    </lineage>
</organism>
<evidence type="ECO:0000313" key="9">
    <source>
        <dbReference type="Proteomes" id="UP001194468"/>
    </source>
</evidence>
<dbReference type="SMART" id="SM01382">
    <property type="entry name" value="Ribosomal_L2_C"/>
    <property type="match status" value="1"/>
</dbReference>
<dbReference type="PROSITE" id="PS00467">
    <property type="entry name" value="RIBOSOMAL_L2"/>
    <property type="match status" value="1"/>
</dbReference>
<dbReference type="Pfam" id="PF00181">
    <property type="entry name" value="Ribosomal_L2_N"/>
    <property type="match status" value="1"/>
</dbReference>
<dbReference type="InterPro" id="IPR014722">
    <property type="entry name" value="Rib_uL2_dom2"/>
</dbReference>
<accession>A0AAD4C7X9</accession>
<dbReference type="InterPro" id="IPR005880">
    <property type="entry name" value="Ribosomal_uL2_bac/org-type"/>
</dbReference>
<reference evidence="8" key="2">
    <citation type="journal article" date="2020" name="Nat. Commun.">
        <title>Large-scale genome sequencing of mycorrhizal fungi provides insights into the early evolution of symbiotic traits.</title>
        <authorList>
            <person name="Miyauchi S."/>
            <person name="Kiss E."/>
            <person name="Kuo A."/>
            <person name="Drula E."/>
            <person name="Kohler A."/>
            <person name="Sanchez-Garcia M."/>
            <person name="Morin E."/>
            <person name="Andreopoulos B."/>
            <person name="Barry K.W."/>
            <person name="Bonito G."/>
            <person name="Buee M."/>
            <person name="Carver A."/>
            <person name="Chen C."/>
            <person name="Cichocki N."/>
            <person name="Clum A."/>
            <person name="Culley D."/>
            <person name="Crous P.W."/>
            <person name="Fauchery L."/>
            <person name="Girlanda M."/>
            <person name="Hayes R.D."/>
            <person name="Keri Z."/>
            <person name="LaButti K."/>
            <person name="Lipzen A."/>
            <person name="Lombard V."/>
            <person name="Magnuson J."/>
            <person name="Maillard F."/>
            <person name="Murat C."/>
            <person name="Nolan M."/>
            <person name="Ohm R.A."/>
            <person name="Pangilinan J."/>
            <person name="Pereira M.F."/>
            <person name="Perotto S."/>
            <person name="Peter M."/>
            <person name="Pfister S."/>
            <person name="Riley R."/>
            <person name="Sitrit Y."/>
            <person name="Stielow J.B."/>
            <person name="Szollosi G."/>
            <person name="Zifcakova L."/>
            <person name="Stursova M."/>
            <person name="Spatafora J.W."/>
            <person name="Tedersoo L."/>
            <person name="Vaario L.M."/>
            <person name="Yamada A."/>
            <person name="Yan M."/>
            <person name="Wang P."/>
            <person name="Xu J."/>
            <person name="Bruns T."/>
            <person name="Baldrian P."/>
            <person name="Vilgalys R."/>
            <person name="Dunand C."/>
            <person name="Henrissat B."/>
            <person name="Grigoriev I.V."/>
            <person name="Hibbett D."/>
            <person name="Nagy L.G."/>
            <person name="Martin F.M."/>
        </authorList>
    </citation>
    <scope>NUCLEOTIDE SEQUENCE</scope>
    <source>
        <strain evidence="8">BED1</strain>
    </source>
</reference>
<comment type="similarity">
    <text evidence="1">Belongs to the universal ribosomal protein uL2 family.</text>
</comment>
<evidence type="ECO:0000256" key="5">
    <source>
        <dbReference type="SAM" id="MobiDB-lite"/>
    </source>
</evidence>
<evidence type="ECO:0000256" key="4">
    <source>
        <dbReference type="ARBA" id="ARBA00069872"/>
    </source>
</evidence>
<dbReference type="AlphaFoldDB" id="A0AAD4C7X9"/>
<keyword evidence="9" id="KW-1185">Reference proteome</keyword>
<evidence type="ECO:0000256" key="2">
    <source>
        <dbReference type="ARBA" id="ARBA00022980"/>
    </source>
</evidence>
<dbReference type="GO" id="GO:0003735">
    <property type="term" value="F:structural constituent of ribosome"/>
    <property type="evidence" value="ECO:0007669"/>
    <property type="project" value="InterPro"/>
</dbReference>
<dbReference type="FunFam" id="2.30.30.30:FF:000001">
    <property type="entry name" value="50S ribosomal protein L2"/>
    <property type="match status" value="1"/>
</dbReference>
<evidence type="ECO:0000256" key="1">
    <source>
        <dbReference type="ARBA" id="ARBA00005636"/>
    </source>
</evidence>
<dbReference type="Proteomes" id="UP001194468">
    <property type="component" value="Unassembled WGS sequence"/>
</dbReference>
<dbReference type="Gene3D" id="2.30.30.30">
    <property type="match status" value="1"/>
</dbReference>
<dbReference type="InterPro" id="IPR022669">
    <property type="entry name" value="Ribosomal_uL2_C"/>
</dbReference>
<evidence type="ECO:0000313" key="8">
    <source>
        <dbReference type="EMBL" id="KAF8452130.1"/>
    </source>
</evidence>
<comment type="caution">
    <text evidence="8">The sequence shown here is derived from an EMBL/GenBank/DDBJ whole genome shotgun (WGS) entry which is preliminary data.</text>
</comment>
<feature type="domain" description="Large ribosomal subunit protein uL2 C-terminal" evidence="6">
    <location>
        <begin position="145"/>
        <end position="275"/>
    </location>
</feature>
<dbReference type="GO" id="GO:0005762">
    <property type="term" value="C:mitochondrial large ribosomal subunit"/>
    <property type="evidence" value="ECO:0007669"/>
    <property type="project" value="TreeGrafter"/>
</dbReference>
<name>A0AAD4C7X9_BOLED</name>
<dbReference type="GO" id="GO:0032543">
    <property type="term" value="P:mitochondrial translation"/>
    <property type="evidence" value="ECO:0007669"/>
    <property type="project" value="TreeGrafter"/>
</dbReference>
<keyword evidence="3" id="KW-0687">Ribonucleoprotein</keyword>
<dbReference type="InterPro" id="IPR008991">
    <property type="entry name" value="Translation_prot_SH3-like_sf"/>
</dbReference>
<feature type="region of interest" description="Disordered" evidence="5">
    <location>
        <begin position="253"/>
        <end position="306"/>
    </location>
</feature>
<dbReference type="EMBL" id="WHUW01000001">
    <property type="protein sequence ID" value="KAF8452130.1"/>
    <property type="molecule type" value="Genomic_DNA"/>
</dbReference>
<dbReference type="InterPro" id="IPR022666">
    <property type="entry name" value="Ribosomal_uL2_RNA-bd_dom"/>
</dbReference>